<feature type="compositionally biased region" description="Basic and acidic residues" evidence="1">
    <location>
        <begin position="86"/>
        <end position="103"/>
    </location>
</feature>
<feature type="compositionally biased region" description="Polar residues" evidence="1">
    <location>
        <begin position="350"/>
        <end position="361"/>
    </location>
</feature>
<name>A0A1I8EVD0_WUCBA</name>
<dbReference type="WBParaSite" id="maker-PairedContig_5156-snap-gene-0.3-mRNA-1">
    <property type="protein sequence ID" value="maker-PairedContig_5156-snap-gene-0.3-mRNA-1"/>
    <property type="gene ID" value="maker-PairedContig_5156-snap-gene-0.3"/>
</dbReference>
<feature type="region of interest" description="Disordered" evidence="1">
    <location>
        <begin position="1"/>
        <end position="106"/>
    </location>
</feature>
<accession>A0A1I8EVD0</accession>
<feature type="compositionally biased region" description="Basic and acidic residues" evidence="1">
    <location>
        <begin position="143"/>
        <end position="152"/>
    </location>
</feature>
<evidence type="ECO:0000313" key="2">
    <source>
        <dbReference type="WBParaSite" id="maker-PairedContig_5156-snap-gene-0.3-mRNA-1"/>
    </source>
</evidence>
<feature type="compositionally biased region" description="Basic residues" evidence="1">
    <location>
        <begin position="7"/>
        <end position="19"/>
    </location>
</feature>
<evidence type="ECO:0000256" key="1">
    <source>
        <dbReference type="SAM" id="MobiDB-lite"/>
    </source>
</evidence>
<feature type="compositionally biased region" description="Acidic residues" evidence="1">
    <location>
        <begin position="238"/>
        <end position="247"/>
    </location>
</feature>
<feature type="region of interest" description="Disordered" evidence="1">
    <location>
        <begin position="269"/>
        <end position="293"/>
    </location>
</feature>
<feature type="compositionally biased region" description="Acidic residues" evidence="1">
    <location>
        <begin position="61"/>
        <end position="85"/>
    </location>
</feature>
<feature type="region of interest" description="Disordered" evidence="1">
    <location>
        <begin position="126"/>
        <end position="155"/>
    </location>
</feature>
<feature type="compositionally biased region" description="Low complexity" evidence="1">
    <location>
        <begin position="228"/>
        <end position="237"/>
    </location>
</feature>
<reference evidence="2" key="1">
    <citation type="submission" date="2016-11" db="UniProtKB">
        <authorList>
            <consortium name="WormBaseParasite"/>
        </authorList>
    </citation>
    <scope>IDENTIFICATION</scope>
    <source>
        <strain evidence="2">pt0022</strain>
    </source>
</reference>
<feature type="region of interest" description="Disordered" evidence="1">
    <location>
        <begin position="403"/>
        <end position="451"/>
    </location>
</feature>
<organism evidence="2">
    <name type="scientific">Wuchereria bancrofti</name>
    <dbReference type="NCBI Taxonomy" id="6293"/>
    <lineage>
        <taxon>Eukaryota</taxon>
        <taxon>Metazoa</taxon>
        <taxon>Ecdysozoa</taxon>
        <taxon>Nematoda</taxon>
        <taxon>Chromadorea</taxon>
        <taxon>Rhabditida</taxon>
        <taxon>Spirurina</taxon>
        <taxon>Spiruromorpha</taxon>
        <taxon>Filarioidea</taxon>
        <taxon>Onchocercidae</taxon>
        <taxon>Wuchereria</taxon>
    </lineage>
</organism>
<protein>
    <submittedName>
        <fullName evidence="2">Uncharacterized protein</fullName>
    </submittedName>
</protein>
<dbReference type="AlphaFoldDB" id="A0A1I8EVD0"/>
<proteinExistence type="predicted"/>
<feature type="region of interest" description="Disordered" evidence="1">
    <location>
        <begin position="337"/>
        <end position="376"/>
    </location>
</feature>
<sequence length="478" mass="54913">ECFGTKLQKRKRVPGKKGHAKEEDDDDEKEEEEKGEEAEGKEILAHSSTKSKNVGGMEKSEESEDDDDDDDDDGDDDDDDEDSDKDGDNIIDNERTEEVVNKKEMKKVKQHLAKTFFDLLRLAMASDDKHSDQQKKSKKQRDKKSTDNKETMENFMSRICSRFERLHLLSRLLEEPEEQTQRNPTELRRKSKKSQKISKNVHAYFCDQPSTSEQSDPKSPSKKKQLKLKSSSSSNMESNEETEMLSAEEFDNADLSEQIEDNTIIDLPQSTHSPIFDEQPYIENPEEPSTSTGFRTVRFDDEILAKVLGPPNFVVEETEQSEKGIMHKPKVSTLYAVQKETQQKKHSDNESLSASSKQAMKQTKDEKTSSAISASDKVDLKNIKAEDIRGRIIFKINEYPTNKPIMSEMKSKSESERAEQARKRLRRKFEEGQKYSSQDKPKSGGGNNKISTDYLKSEINYFKLFEMKIEKDDTIRIN</sequence>
<feature type="region of interest" description="Disordered" evidence="1">
    <location>
        <begin position="174"/>
        <end position="247"/>
    </location>
</feature>
<feature type="compositionally biased region" description="Basic and acidic residues" evidence="1">
    <location>
        <begin position="126"/>
        <end position="135"/>
    </location>
</feature>
<feature type="compositionally biased region" description="Acidic residues" evidence="1">
    <location>
        <begin position="23"/>
        <end position="36"/>
    </location>
</feature>
<feature type="compositionally biased region" description="Basic and acidic residues" evidence="1">
    <location>
        <begin position="409"/>
        <end position="442"/>
    </location>
</feature>